<keyword evidence="1" id="KW-0812">Transmembrane</keyword>
<dbReference type="Proteomes" id="UP001500902">
    <property type="component" value="Unassembled WGS sequence"/>
</dbReference>
<feature type="transmembrane region" description="Helical" evidence="1">
    <location>
        <begin position="211"/>
        <end position="229"/>
    </location>
</feature>
<organism evidence="2 3">
    <name type="scientific">Nonomuraea antimicrobica</name>
    <dbReference type="NCBI Taxonomy" id="561173"/>
    <lineage>
        <taxon>Bacteria</taxon>
        <taxon>Bacillati</taxon>
        <taxon>Actinomycetota</taxon>
        <taxon>Actinomycetes</taxon>
        <taxon>Streptosporangiales</taxon>
        <taxon>Streptosporangiaceae</taxon>
        <taxon>Nonomuraea</taxon>
    </lineage>
</organism>
<name>A0ABP7C8G7_9ACTN</name>
<keyword evidence="3" id="KW-1185">Reference proteome</keyword>
<evidence type="ECO:0000313" key="2">
    <source>
        <dbReference type="EMBL" id="GAA3683449.1"/>
    </source>
</evidence>
<feature type="transmembrane region" description="Helical" evidence="1">
    <location>
        <begin position="308"/>
        <end position="325"/>
    </location>
</feature>
<keyword evidence="1" id="KW-0472">Membrane</keyword>
<keyword evidence="1" id="KW-1133">Transmembrane helix</keyword>
<feature type="transmembrane region" description="Helical" evidence="1">
    <location>
        <begin position="275"/>
        <end position="296"/>
    </location>
</feature>
<reference evidence="3" key="1">
    <citation type="journal article" date="2019" name="Int. J. Syst. Evol. Microbiol.">
        <title>The Global Catalogue of Microorganisms (GCM) 10K type strain sequencing project: providing services to taxonomists for standard genome sequencing and annotation.</title>
        <authorList>
            <consortium name="The Broad Institute Genomics Platform"/>
            <consortium name="The Broad Institute Genome Sequencing Center for Infectious Disease"/>
            <person name="Wu L."/>
            <person name="Ma J."/>
        </authorList>
    </citation>
    <scope>NUCLEOTIDE SEQUENCE [LARGE SCALE GENOMIC DNA]</scope>
    <source>
        <strain evidence="3">JCM 16904</strain>
    </source>
</reference>
<comment type="caution">
    <text evidence="2">The sequence shown here is derived from an EMBL/GenBank/DDBJ whole genome shotgun (WGS) entry which is preliminary data.</text>
</comment>
<accession>A0ABP7C8G7</accession>
<protein>
    <submittedName>
        <fullName evidence="2">Uncharacterized protein</fullName>
    </submittedName>
</protein>
<feature type="transmembrane region" description="Helical" evidence="1">
    <location>
        <begin position="126"/>
        <end position="152"/>
    </location>
</feature>
<sequence>MLPYGLLAQSYYKLWSQTVTLSRMTDHRPRPPRRGPTALLRNRSVQLAALGWLGCNAVVLAIAGDTLPFDWLAAATQTPASRLLDANLALAEVLLLTALTLWLTRKRALPNLADRAPERSVAARETLLLLLYGAGALGLGFLLGRLAGWHPFGLHLAGSIYGTHEHVSPAESIAWAAYNLLIYAVIPLLFFRRRYSAEALNLRSSNRRADIVLIGAVLLIESLVQVAALAPRIFELAPGQFALGVPLTFTLYLAGAVLPAMIFIYAILVPRFLRLTGSPATTVILGGLTYTALHIWDAWTVFTSPGNTALSIVFLLLTYFAPGMFKTVLTLRTGNAWVHVWGYHALVPHTLIDAPHMVHVFHLK</sequence>
<evidence type="ECO:0000313" key="3">
    <source>
        <dbReference type="Proteomes" id="UP001500902"/>
    </source>
</evidence>
<evidence type="ECO:0000256" key="1">
    <source>
        <dbReference type="SAM" id="Phobius"/>
    </source>
</evidence>
<feature type="transmembrane region" description="Helical" evidence="1">
    <location>
        <begin position="83"/>
        <end position="105"/>
    </location>
</feature>
<feature type="transmembrane region" description="Helical" evidence="1">
    <location>
        <begin position="172"/>
        <end position="191"/>
    </location>
</feature>
<dbReference type="EMBL" id="BAAAZP010000100">
    <property type="protein sequence ID" value="GAA3683449.1"/>
    <property type="molecule type" value="Genomic_DNA"/>
</dbReference>
<feature type="transmembrane region" description="Helical" evidence="1">
    <location>
        <begin position="249"/>
        <end position="268"/>
    </location>
</feature>
<feature type="transmembrane region" description="Helical" evidence="1">
    <location>
        <begin position="44"/>
        <end position="63"/>
    </location>
</feature>
<proteinExistence type="predicted"/>
<gene>
    <name evidence="2" type="ORF">GCM10022224_055030</name>
</gene>